<accession>A0A1S8WH63</accession>
<evidence type="ECO:0000313" key="5">
    <source>
        <dbReference type="EMBL" id="OON13786.1"/>
    </source>
</evidence>
<evidence type="ECO:0000313" key="6">
    <source>
        <dbReference type="Proteomes" id="UP000243686"/>
    </source>
</evidence>
<evidence type="ECO:0000256" key="4">
    <source>
        <dbReference type="SAM" id="MobiDB-lite"/>
    </source>
</evidence>
<feature type="non-terminal residue" evidence="5">
    <location>
        <position position="138"/>
    </location>
</feature>
<sequence>MQMRSYGQELSPVTGPAHTPVWQRTPDSRISLQSEPWPEAEIKRWVSEKFGVTFDMFSKIDVNGNNAHPLFKYLKKEQHGFLIDAIKWNFGKFLVDRTGKPRKRYSPQTDPLVSFDHFKQSYHIWHPTFSGKMSGFVS</sequence>
<dbReference type="InterPro" id="IPR000889">
    <property type="entry name" value="Glutathione_peroxidase"/>
</dbReference>
<keyword evidence="6" id="KW-1185">Reference proteome</keyword>
<dbReference type="AlphaFoldDB" id="A0A1S8WH63"/>
<keyword evidence="3" id="KW-0560">Oxidoreductase</keyword>
<dbReference type="PROSITE" id="PS51355">
    <property type="entry name" value="GLUTATHIONE_PEROXID_3"/>
    <property type="match status" value="1"/>
</dbReference>
<reference evidence="5 6" key="1">
    <citation type="submission" date="2015-03" db="EMBL/GenBank/DDBJ databases">
        <title>Draft genome of the nematode, Opisthorchis viverrini.</title>
        <authorList>
            <person name="Mitreva M."/>
        </authorList>
    </citation>
    <scope>NUCLEOTIDE SEQUENCE [LARGE SCALE GENOMIC DNA]</scope>
    <source>
        <strain evidence="5">Khon Kaen</strain>
    </source>
</reference>
<dbReference type="PANTHER" id="PTHR11592">
    <property type="entry name" value="GLUTATHIONE PEROXIDASE"/>
    <property type="match status" value="1"/>
</dbReference>
<dbReference type="PANTHER" id="PTHR11592:SF134">
    <property type="entry name" value="PHOSPHOLIPID HYDROPEROXIDE GLUTATHIONE PEROXIDASE"/>
    <property type="match status" value="1"/>
</dbReference>
<proteinExistence type="inferred from homology"/>
<evidence type="ECO:0000256" key="2">
    <source>
        <dbReference type="ARBA" id="ARBA00022559"/>
    </source>
</evidence>
<dbReference type="SUPFAM" id="SSF52833">
    <property type="entry name" value="Thioredoxin-like"/>
    <property type="match status" value="1"/>
</dbReference>
<keyword evidence="2 5" id="KW-0575">Peroxidase</keyword>
<dbReference type="Proteomes" id="UP000243686">
    <property type="component" value="Unassembled WGS sequence"/>
</dbReference>
<evidence type="ECO:0000256" key="1">
    <source>
        <dbReference type="ARBA" id="ARBA00006926"/>
    </source>
</evidence>
<dbReference type="InterPro" id="IPR036249">
    <property type="entry name" value="Thioredoxin-like_sf"/>
</dbReference>
<gene>
    <name evidence="5" type="ORF">X801_10431</name>
</gene>
<evidence type="ECO:0000256" key="3">
    <source>
        <dbReference type="ARBA" id="ARBA00023002"/>
    </source>
</evidence>
<organism evidence="5 6">
    <name type="scientific">Opisthorchis viverrini</name>
    <name type="common">Southeast Asian liver fluke</name>
    <dbReference type="NCBI Taxonomy" id="6198"/>
    <lineage>
        <taxon>Eukaryota</taxon>
        <taxon>Metazoa</taxon>
        <taxon>Spiralia</taxon>
        <taxon>Lophotrochozoa</taxon>
        <taxon>Platyhelminthes</taxon>
        <taxon>Trematoda</taxon>
        <taxon>Digenea</taxon>
        <taxon>Opisthorchiida</taxon>
        <taxon>Opisthorchiata</taxon>
        <taxon>Opisthorchiidae</taxon>
        <taxon>Opisthorchis</taxon>
    </lineage>
</organism>
<feature type="region of interest" description="Disordered" evidence="4">
    <location>
        <begin position="1"/>
        <end position="22"/>
    </location>
</feature>
<dbReference type="Pfam" id="PF00255">
    <property type="entry name" value="GSHPx"/>
    <property type="match status" value="1"/>
</dbReference>
<protein>
    <submittedName>
        <fullName evidence="5">Glutathione peroxidase</fullName>
    </submittedName>
</protein>
<dbReference type="EMBL" id="KV907110">
    <property type="protein sequence ID" value="OON13786.1"/>
    <property type="molecule type" value="Genomic_DNA"/>
</dbReference>
<dbReference type="GO" id="GO:0006979">
    <property type="term" value="P:response to oxidative stress"/>
    <property type="evidence" value="ECO:0007669"/>
    <property type="project" value="InterPro"/>
</dbReference>
<comment type="similarity">
    <text evidence="1">Belongs to the glutathione peroxidase family.</text>
</comment>
<dbReference type="GO" id="GO:0004601">
    <property type="term" value="F:peroxidase activity"/>
    <property type="evidence" value="ECO:0007669"/>
    <property type="project" value="UniProtKB-KW"/>
</dbReference>
<name>A0A1S8WH63_OPIVI</name>
<dbReference type="Gene3D" id="3.40.30.10">
    <property type="entry name" value="Glutaredoxin"/>
    <property type="match status" value="1"/>
</dbReference>